<dbReference type="EMBL" id="AAGK01000001">
    <property type="protein sequence ID" value="EAN33852.1"/>
    <property type="molecule type" value="Genomic_DNA"/>
</dbReference>
<comment type="caution">
    <text evidence="2">The sequence shown here is derived from an EMBL/GenBank/DDBJ whole genome shotgun (WGS) entry which is preliminary data.</text>
</comment>
<dbReference type="Proteomes" id="UP000001949">
    <property type="component" value="Unassembled WGS sequence"/>
</dbReference>
<accession>Q4N856</accession>
<dbReference type="GeneID" id="3503585"/>
<keyword evidence="3" id="KW-1185">Reference proteome</keyword>
<evidence type="ECO:0000313" key="3">
    <source>
        <dbReference type="Proteomes" id="UP000001949"/>
    </source>
</evidence>
<proteinExistence type="predicted"/>
<gene>
    <name evidence="2" type="ordered locus">TP01_0614</name>
</gene>
<dbReference type="AlphaFoldDB" id="Q4N856"/>
<name>Q4N856_THEPA</name>
<protein>
    <submittedName>
        <fullName evidence="2">Tash1 protein, putative</fullName>
    </submittedName>
</protein>
<organism evidence="2 3">
    <name type="scientific">Theileria parva</name>
    <name type="common">East coast fever infection agent</name>
    <dbReference type="NCBI Taxonomy" id="5875"/>
    <lineage>
        <taxon>Eukaryota</taxon>
        <taxon>Sar</taxon>
        <taxon>Alveolata</taxon>
        <taxon>Apicomplexa</taxon>
        <taxon>Aconoidasida</taxon>
        <taxon>Piroplasmida</taxon>
        <taxon>Theileriidae</taxon>
        <taxon>Theileria</taxon>
    </lineage>
</organism>
<dbReference type="InParanoid" id="Q4N856"/>
<feature type="region of interest" description="Disordered" evidence="1">
    <location>
        <begin position="230"/>
        <end position="257"/>
    </location>
</feature>
<dbReference type="VEuPathDB" id="PiroplasmaDB:TpMuguga_01g00614"/>
<dbReference type="KEGG" id="tpv:TP01_0614"/>
<feature type="compositionally biased region" description="Acidic residues" evidence="1">
    <location>
        <begin position="230"/>
        <end position="242"/>
    </location>
</feature>
<sequence>MSEFHTLKIVGNGIIKTTIFSTPDRPITKICKGCRGIWQALPGESAKCVTYITSELSKKILMIIEVDNPVKHQVYYLNRCRTHYVYITREQFEKEFVEISYPPSGKVPIPKLKRPEPITEALPVTYEDNNPNKLRKLMKKPETAETTIGNREKSSQTLMQTQVVETQLQPDLLEPEIVQVEVESEDDEEGREVQQLQPSFYNDSELLNEPLFEEDVEKLLESELEDIGLSESELDSLFDDTSEQQNYENESEKSSND</sequence>
<reference evidence="2 3" key="1">
    <citation type="journal article" date="2005" name="Science">
        <title>Genome sequence of Theileria parva, a bovine pathogen that transforms lymphocytes.</title>
        <authorList>
            <person name="Gardner M.J."/>
            <person name="Bishop R."/>
            <person name="Shah T."/>
            <person name="de Villiers E.P."/>
            <person name="Carlton J.M."/>
            <person name="Hall N."/>
            <person name="Ren Q."/>
            <person name="Paulsen I.T."/>
            <person name="Pain A."/>
            <person name="Berriman M."/>
            <person name="Wilson R.J.M."/>
            <person name="Sato S."/>
            <person name="Ralph S.A."/>
            <person name="Mann D.J."/>
            <person name="Xiong Z."/>
            <person name="Shallom S.J."/>
            <person name="Weidman J."/>
            <person name="Jiang L."/>
            <person name="Lynn J."/>
            <person name="Weaver B."/>
            <person name="Shoaibi A."/>
            <person name="Domingo A.R."/>
            <person name="Wasawo D."/>
            <person name="Crabtree J."/>
            <person name="Wortman J.R."/>
            <person name="Haas B."/>
            <person name="Angiuoli S.V."/>
            <person name="Creasy T.H."/>
            <person name="Lu C."/>
            <person name="Suh B."/>
            <person name="Silva J.C."/>
            <person name="Utterback T.R."/>
            <person name="Feldblyum T.V."/>
            <person name="Pertea M."/>
            <person name="Allen J."/>
            <person name="Nierman W.C."/>
            <person name="Taracha E.L.N."/>
            <person name="Salzberg S.L."/>
            <person name="White O.R."/>
            <person name="Fitzhugh H.A."/>
            <person name="Morzaria S."/>
            <person name="Venter J.C."/>
            <person name="Fraser C.M."/>
            <person name="Nene V."/>
        </authorList>
    </citation>
    <scope>NUCLEOTIDE SEQUENCE [LARGE SCALE GENOMIC DNA]</scope>
    <source>
        <strain evidence="2 3">Muguga</strain>
    </source>
</reference>
<feature type="region of interest" description="Disordered" evidence="1">
    <location>
        <begin position="182"/>
        <end position="209"/>
    </location>
</feature>
<evidence type="ECO:0000256" key="1">
    <source>
        <dbReference type="SAM" id="MobiDB-lite"/>
    </source>
</evidence>
<evidence type="ECO:0000313" key="2">
    <source>
        <dbReference type="EMBL" id="EAN33852.1"/>
    </source>
</evidence>